<dbReference type="Pfam" id="PF07686">
    <property type="entry name" value="V-set"/>
    <property type="match status" value="1"/>
</dbReference>
<evidence type="ECO:0000259" key="6">
    <source>
        <dbReference type="PROSITE" id="PS50835"/>
    </source>
</evidence>
<dbReference type="CDD" id="cd00096">
    <property type="entry name" value="Ig"/>
    <property type="match status" value="1"/>
</dbReference>
<dbReference type="InterPro" id="IPR003598">
    <property type="entry name" value="Ig_sub2"/>
</dbReference>
<dbReference type="InterPro" id="IPR036179">
    <property type="entry name" value="Ig-like_dom_sf"/>
</dbReference>
<dbReference type="Proteomes" id="UP001283361">
    <property type="component" value="Unassembled WGS sequence"/>
</dbReference>
<feature type="compositionally biased region" description="Low complexity" evidence="5">
    <location>
        <begin position="449"/>
        <end position="458"/>
    </location>
</feature>
<dbReference type="PANTHER" id="PTHR12231:SF253">
    <property type="entry name" value="DPR-INTERACTING PROTEIN ETA, ISOFORM B-RELATED"/>
    <property type="match status" value="1"/>
</dbReference>
<evidence type="ECO:0000256" key="5">
    <source>
        <dbReference type="SAM" id="MobiDB-lite"/>
    </source>
</evidence>
<dbReference type="SMART" id="SM00408">
    <property type="entry name" value="IGc2"/>
    <property type="match status" value="3"/>
</dbReference>
<dbReference type="InterPro" id="IPR013106">
    <property type="entry name" value="Ig_V-set"/>
</dbReference>
<gene>
    <name evidence="7" type="ORF">RRG08_003255</name>
</gene>
<accession>A0AAE1AYR0</accession>
<sequence>MATLCILRVGRSAVARRASKPSGDTALLNAAGLARLQGHSSVGHLTCLTALLFACLTHHCLSCAASLRETPYIVLSCRLTILSSELDDICLSFSLSVAVNRREPHFNMVIKNVTIRVGQTAVLPCTVENVGKYKVLWQKNQRKNQKTSKRVLTMGNRRIISDDRITVERPFTIEWNLHLRKVMLSDAGTYECHINTDPVQSSPIQLVVQEPPSISESMSSPTSVRVREGETVELMCNATGTPPPEVIWYKRLTGKNQVQPIIPSIVPSSEDKCYYSYKGIMNQGEVLVIHNASRTCAEVYQCRASNRVDPPAIRSIRVHVEFPPEVFLPTKRIGQSISKPTILECTISAYPHNVNRWRLNGSDIRRDQKRYTIELYKDGDNQVTLTLRINSVAPQDYGTYECYASNLLGEDSETMVLYEYRREKKTMSTTTTTLVPWVDPHNNLDNKYNRVNNRNGNHGYYGGDERHVDPSRVEHPDHREQARQNWADHSNGDTSANRHNSWGKPGRNDFNREAESNSVRAGPRDSASHPTPHSLLTAITLHVLLFYTLMS</sequence>
<feature type="compositionally biased region" description="Basic and acidic residues" evidence="5">
    <location>
        <begin position="463"/>
        <end position="482"/>
    </location>
</feature>
<feature type="domain" description="Ig-like" evidence="6">
    <location>
        <begin position="324"/>
        <end position="418"/>
    </location>
</feature>
<dbReference type="PROSITE" id="PS50835">
    <property type="entry name" value="IG_LIKE"/>
    <property type="match status" value="3"/>
</dbReference>
<name>A0AAE1AYR0_9GAST</name>
<protein>
    <recommendedName>
        <fullName evidence="6">Ig-like domain-containing protein</fullName>
    </recommendedName>
</protein>
<organism evidence="7 8">
    <name type="scientific">Elysia crispata</name>
    <name type="common">lettuce slug</name>
    <dbReference type="NCBI Taxonomy" id="231223"/>
    <lineage>
        <taxon>Eukaryota</taxon>
        <taxon>Metazoa</taxon>
        <taxon>Spiralia</taxon>
        <taxon>Lophotrochozoa</taxon>
        <taxon>Mollusca</taxon>
        <taxon>Gastropoda</taxon>
        <taxon>Heterobranchia</taxon>
        <taxon>Euthyneura</taxon>
        <taxon>Panpulmonata</taxon>
        <taxon>Sacoglossa</taxon>
        <taxon>Placobranchoidea</taxon>
        <taxon>Plakobranchidae</taxon>
        <taxon>Elysia</taxon>
    </lineage>
</organism>
<feature type="domain" description="Ig-like" evidence="6">
    <location>
        <begin position="104"/>
        <end position="205"/>
    </location>
</feature>
<dbReference type="InterPro" id="IPR051170">
    <property type="entry name" value="Neural/epithelial_adhesion"/>
</dbReference>
<reference evidence="7" key="1">
    <citation type="journal article" date="2023" name="G3 (Bethesda)">
        <title>A reference genome for the long-term kleptoplast-retaining sea slug Elysia crispata morphotype clarki.</title>
        <authorList>
            <person name="Eastman K.E."/>
            <person name="Pendleton A.L."/>
            <person name="Shaikh M.A."/>
            <person name="Suttiyut T."/>
            <person name="Ogas R."/>
            <person name="Tomko P."/>
            <person name="Gavelis G."/>
            <person name="Widhalm J.R."/>
            <person name="Wisecaver J.H."/>
        </authorList>
    </citation>
    <scope>NUCLEOTIDE SEQUENCE</scope>
    <source>
        <strain evidence="7">ECLA1</strain>
    </source>
</reference>
<dbReference type="SUPFAM" id="SSF48726">
    <property type="entry name" value="Immunoglobulin"/>
    <property type="match status" value="3"/>
</dbReference>
<proteinExistence type="predicted"/>
<evidence type="ECO:0000313" key="8">
    <source>
        <dbReference type="Proteomes" id="UP001283361"/>
    </source>
</evidence>
<dbReference type="InterPro" id="IPR007110">
    <property type="entry name" value="Ig-like_dom"/>
</dbReference>
<feature type="domain" description="Ig-like" evidence="6">
    <location>
        <begin position="212"/>
        <end position="319"/>
    </location>
</feature>
<keyword evidence="3" id="KW-1015">Disulfide bond</keyword>
<evidence type="ECO:0000313" key="7">
    <source>
        <dbReference type="EMBL" id="KAK3796539.1"/>
    </source>
</evidence>
<evidence type="ECO:0000256" key="1">
    <source>
        <dbReference type="ARBA" id="ARBA00022729"/>
    </source>
</evidence>
<dbReference type="Gene3D" id="2.60.40.10">
    <property type="entry name" value="Immunoglobulins"/>
    <property type="match status" value="3"/>
</dbReference>
<dbReference type="PANTHER" id="PTHR12231">
    <property type="entry name" value="CTX-RELATED TYPE I TRANSMEMBRANE PROTEIN"/>
    <property type="match status" value="1"/>
</dbReference>
<keyword evidence="1" id="KW-0732">Signal</keyword>
<dbReference type="Pfam" id="PF13927">
    <property type="entry name" value="Ig_3"/>
    <property type="match status" value="2"/>
</dbReference>
<evidence type="ECO:0000256" key="2">
    <source>
        <dbReference type="ARBA" id="ARBA00022737"/>
    </source>
</evidence>
<dbReference type="GO" id="GO:0043005">
    <property type="term" value="C:neuron projection"/>
    <property type="evidence" value="ECO:0007669"/>
    <property type="project" value="TreeGrafter"/>
</dbReference>
<dbReference type="InterPro" id="IPR013783">
    <property type="entry name" value="Ig-like_fold"/>
</dbReference>
<evidence type="ECO:0000256" key="3">
    <source>
        <dbReference type="ARBA" id="ARBA00023157"/>
    </source>
</evidence>
<dbReference type="EMBL" id="JAWDGP010000875">
    <property type="protein sequence ID" value="KAK3796539.1"/>
    <property type="molecule type" value="Genomic_DNA"/>
</dbReference>
<evidence type="ECO:0000256" key="4">
    <source>
        <dbReference type="ARBA" id="ARBA00023319"/>
    </source>
</evidence>
<dbReference type="AlphaFoldDB" id="A0AAE1AYR0"/>
<feature type="compositionally biased region" description="Polar residues" evidence="5">
    <location>
        <begin position="483"/>
        <end position="500"/>
    </location>
</feature>
<keyword evidence="4" id="KW-0393">Immunoglobulin domain</keyword>
<comment type="caution">
    <text evidence="7">The sequence shown here is derived from an EMBL/GenBank/DDBJ whole genome shotgun (WGS) entry which is preliminary data.</text>
</comment>
<feature type="compositionally biased region" description="Basic and acidic residues" evidence="5">
    <location>
        <begin position="506"/>
        <end position="515"/>
    </location>
</feature>
<keyword evidence="2" id="KW-0677">Repeat</keyword>
<keyword evidence="8" id="KW-1185">Reference proteome</keyword>
<feature type="region of interest" description="Disordered" evidence="5">
    <location>
        <begin position="441"/>
        <end position="532"/>
    </location>
</feature>
<dbReference type="InterPro" id="IPR003599">
    <property type="entry name" value="Ig_sub"/>
</dbReference>
<dbReference type="SMART" id="SM00409">
    <property type="entry name" value="IG"/>
    <property type="match status" value="3"/>
</dbReference>